<dbReference type="EMBL" id="GG738857">
    <property type="protein sequence ID" value="EFC46690.1"/>
    <property type="molecule type" value="Genomic_DNA"/>
</dbReference>
<gene>
    <name evidence="2" type="ORF">NAEGRDRAFT_57464</name>
</gene>
<keyword evidence="3" id="KW-1185">Reference proteome</keyword>
<name>D2V8I5_NAEGR</name>
<dbReference type="Proteomes" id="UP000006671">
    <property type="component" value="Unassembled WGS sequence"/>
</dbReference>
<feature type="region of interest" description="Disordered" evidence="1">
    <location>
        <begin position="165"/>
        <end position="203"/>
    </location>
</feature>
<proteinExistence type="predicted"/>
<evidence type="ECO:0000256" key="1">
    <source>
        <dbReference type="SAM" id="MobiDB-lite"/>
    </source>
</evidence>
<protein>
    <submittedName>
        <fullName evidence="2">Predicted protein</fullName>
    </submittedName>
</protein>
<dbReference type="GeneID" id="8848834"/>
<evidence type="ECO:0000313" key="3">
    <source>
        <dbReference type="Proteomes" id="UP000006671"/>
    </source>
</evidence>
<organism evidence="3">
    <name type="scientific">Naegleria gruberi</name>
    <name type="common">Amoeba</name>
    <dbReference type="NCBI Taxonomy" id="5762"/>
    <lineage>
        <taxon>Eukaryota</taxon>
        <taxon>Discoba</taxon>
        <taxon>Heterolobosea</taxon>
        <taxon>Tetramitia</taxon>
        <taxon>Eutetramitia</taxon>
        <taxon>Vahlkampfiidae</taxon>
        <taxon>Naegleria</taxon>
    </lineage>
</organism>
<dbReference type="VEuPathDB" id="AmoebaDB:NAEGRDRAFT_57464"/>
<evidence type="ECO:0000313" key="2">
    <source>
        <dbReference type="EMBL" id="EFC46690.1"/>
    </source>
</evidence>
<sequence length="203" mass="23545">MKENAVLQFVVHDEQQPLLLGLELDGNTNELLSIINNMIPREDVNDDQDEFLIFDNFDFNLQSPNNLNSKSGNDTLMNNSDSTFNATNNYLFNNVRVEEGKNNEDESDLIFPKQLCLPTGMTIICNNMEEYKLFRTICKDQETGDFIPIVQETKPPPSVLKRMEERRKELSLRNNQNNQNNQHNRESHLMNRGCETSQDEKET</sequence>
<dbReference type="AlphaFoldDB" id="D2V8I5"/>
<reference evidence="2 3" key="1">
    <citation type="journal article" date="2010" name="Cell">
        <title>The genome of Naegleria gruberi illuminates early eukaryotic versatility.</title>
        <authorList>
            <person name="Fritz-Laylin L.K."/>
            <person name="Prochnik S.E."/>
            <person name="Ginger M.L."/>
            <person name="Dacks J.B."/>
            <person name="Carpenter M.L."/>
            <person name="Field M.C."/>
            <person name="Kuo A."/>
            <person name="Paredez A."/>
            <person name="Chapman J."/>
            <person name="Pham J."/>
            <person name="Shu S."/>
            <person name="Neupane R."/>
            <person name="Cipriano M."/>
            <person name="Mancuso J."/>
            <person name="Tu H."/>
            <person name="Salamov A."/>
            <person name="Lindquist E."/>
            <person name="Shapiro H."/>
            <person name="Lucas S."/>
            <person name="Grigoriev I.V."/>
            <person name="Cande W.Z."/>
            <person name="Fulton C."/>
            <person name="Rokhsar D.S."/>
            <person name="Dawson S.C."/>
        </authorList>
    </citation>
    <scope>NUCLEOTIDE SEQUENCE [LARGE SCALE GENOMIC DNA]</scope>
    <source>
        <strain evidence="2 3">NEG-M</strain>
    </source>
</reference>
<dbReference type="RefSeq" id="XP_002679434.1">
    <property type="nucleotide sequence ID" value="XM_002679388.1"/>
</dbReference>
<dbReference type="InParanoid" id="D2V8I5"/>
<dbReference type="KEGG" id="ngr:NAEGRDRAFT_57464"/>
<accession>D2V8I5</accession>